<dbReference type="RefSeq" id="YP_009276096.1">
    <property type="nucleotide sequence ID" value="NC_030935.1"/>
</dbReference>
<protein>
    <submittedName>
        <fullName evidence="1">Uncharacterized protein</fullName>
    </submittedName>
</protein>
<proteinExistence type="predicted"/>
<keyword evidence="2" id="KW-1185">Reference proteome</keyword>
<dbReference type="Proteomes" id="UP000207608">
    <property type="component" value="Segment"/>
</dbReference>
<gene>
    <name evidence="1" type="ORF">GRU3_3</name>
</gene>
<organism evidence="1 2">
    <name type="scientific">Gordonia phage GRU3</name>
    <dbReference type="NCBI Taxonomy" id="1647473"/>
    <lineage>
        <taxon>Viruses</taxon>
        <taxon>Duplodnaviria</taxon>
        <taxon>Heunggongvirae</taxon>
        <taxon>Uroviricota</taxon>
        <taxon>Caudoviricetes</taxon>
        <taxon>Grutrevirus</taxon>
        <taxon>Grutrevirus GRU3</taxon>
    </lineage>
</organism>
<evidence type="ECO:0000313" key="1">
    <source>
        <dbReference type="EMBL" id="AKJ72252.1"/>
    </source>
</evidence>
<name>A0A0K0N688_9CAUD</name>
<evidence type="ECO:0000313" key="2">
    <source>
        <dbReference type="Proteomes" id="UP000207608"/>
    </source>
</evidence>
<dbReference type="KEGG" id="vg:28802561"/>
<sequence>MSRTPRRYVIDATEHSAVVRCTRCPWRGFSHSKSVAYRQVAAHLYRVHDDHKAAEGARRAA</sequence>
<dbReference type="EMBL" id="KR053197">
    <property type="protein sequence ID" value="AKJ72252.1"/>
    <property type="molecule type" value="Genomic_DNA"/>
</dbReference>
<dbReference type="OrthoDB" id="29018at10239"/>
<reference evidence="1 2" key="1">
    <citation type="journal article" date="2015" name="PLoS ONE">
        <title>Lysis to Kill: Evaluation of the Lytic Abilities, and Genomics of Nine Bacteriophages Infective for Gordonia spp. and Their Potential Use in Activated Sludge Foam Biocontrol.</title>
        <authorList>
            <person name="Dyson Z.A."/>
            <person name="Tucci J."/>
            <person name="Seviour R.J."/>
            <person name="Petrovski S."/>
        </authorList>
    </citation>
    <scope>NUCLEOTIDE SEQUENCE [LARGE SCALE GENOMIC DNA]</scope>
</reference>
<dbReference type="GeneID" id="28802561"/>
<accession>A0A0K0N688</accession>